<dbReference type="InterPro" id="IPR001482">
    <property type="entry name" value="T2SS/T4SS_dom"/>
</dbReference>
<evidence type="ECO:0000259" key="3">
    <source>
        <dbReference type="Pfam" id="PF00437"/>
    </source>
</evidence>
<dbReference type="EMBL" id="CP097095">
    <property type="protein sequence ID" value="UQF79808.1"/>
    <property type="molecule type" value="Genomic_DNA"/>
</dbReference>
<dbReference type="SUPFAM" id="SSF52540">
    <property type="entry name" value="P-loop containing nucleoside triphosphate hydrolases"/>
    <property type="match status" value="1"/>
</dbReference>
<dbReference type="InterPro" id="IPR022399">
    <property type="entry name" value="TadA-like_ATPase"/>
</dbReference>
<dbReference type="KEGG" id="agh:M3I41_00570"/>
<dbReference type="Gene3D" id="3.40.50.300">
    <property type="entry name" value="P-loop containing nucleotide triphosphate hydrolases"/>
    <property type="match status" value="1"/>
</dbReference>
<dbReference type="AlphaFoldDB" id="A0A9E7AFU1"/>
<comment type="similarity">
    <text evidence="1">Belongs to the GSP E family.</text>
</comment>
<dbReference type="Gene3D" id="3.30.450.380">
    <property type="match status" value="1"/>
</dbReference>
<evidence type="ECO:0000256" key="2">
    <source>
        <dbReference type="SAM" id="MobiDB-lite"/>
    </source>
</evidence>
<evidence type="ECO:0000313" key="5">
    <source>
        <dbReference type="Proteomes" id="UP000830236"/>
    </source>
</evidence>
<reference evidence="4" key="1">
    <citation type="submission" date="2022-05" db="EMBL/GenBank/DDBJ databases">
        <title>Using nanopore sequencing to obtain complete genomes from saliva samples.</title>
        <authorList>
            <person name="Baker J.L."/>
        </authorList>
    </citation>
    <scope>NUCLEOTIDE SEQUENCE</scope>
    <source>
        <strain evidence="4">JCVI-JB-Ag32</strain>
    </source>
</reference>
<dbReference type="CDD" id="cd01130">
    <property type="entry name" value="VirB11-like_ATPase"/>
    <property type="match status" value="1"/>
</dbReference>
<dbReference type="Pfam" id="PF00437">
    <property type="entry name" value="T2SSE"/>
    <property type="match status" value="1"/>
</dbReference>
<sequence length="402" mass="43138">MSEPSVFSANPRRGNPPSENAPSWENWGGRLRRAIASGQGWAQAMAASPVADTQTMADMAIGVYEDIAGAGPLQRYLDDDVVTDVLLNGCQLWVDRGKGLLRAPLPPGWSEANTRALAVRLAAGCAKRLDQASPVVDGTLSDGSRLHAVLEPVSACGTLISLRAFRSKAFTIEQLRQAGMFDIRMQKVLELLVKKRANCLISGATGTGKTTLLATLVALVEPQQRLLCIEESRELRINHPHVVYLQERRPNVEGAGGVNMSELVRIALRMRPDRLILGECRGGEVADVLTALNTGHEGGWATLHANSAVDVPARLAALGALAGLTPQALNLQAASALDAVIHLERQQGLRRLRSLAVLWRQAGELICQDALTWNDDGQLVPGAGLELLRRRLGPTLNQALGS</sequence>
<name>A0A9E7AFU1_9ACTO</name>
<dbReference type="PANTHER" id="PTHR30486:SF6">
    <property type="entry name" value="TYPE IV PILUS RETRACTATION ATPASE PILT"/>
    <property type="match status" value="1"/>
</dbReference>
<feature type="region of interest" description="Disordered" evidence="2">
    <location>
        <begin position="1"/>
        <end position="25"/>
    </location>
</feature>
<evidence type="ECO:0000313" key="4">
    <source>
        <dbReference type="EMBL" id="UQF79808.1"/>
    </source>
</evidence>
<proteinExistence type="inferred from homology"/>
<dbReference type="Proteomes" id="UP000830236">
    <property type="component" value="Chromosome"/>
</dbReference>
<accession>A0A9E7AFU1</accession>
<dbReference type="PANTHER" id="PTHR30486">
    <property type="entry name" value="TWITCHING MOTILITY PROTEIN PILT"/>
    <property type="match status" value="1"/>
</dbReference>
<dbReference type="InterPro" id="IPR050921">
    <property type="entry name" value="T4SS_GSP_E_ATPase"/>
</dbReference>
<evidence type="ECO:0000256" key="1">
    <source>
        <dbReference type="ARBA" id="ARBA00006611"/>
    </source>
</evidence>
<dbReference type="NCBIfam" id="TIGR03819">
    <property type="entry name" value="heli_sec_ATPase"/>
    <property type="match status" value="1"/>
</dbReference>
<organism evidence="4 5">
    <name type="scientific">Actinomyces graevenitzii</name>
    <dbReference type="NCBI Taxonomy" id="55565"/>
    <lineage>
        <taxon>Bacteria</taxon>
        <taxon>Bacillati</taxon>
        <taxon>Actinomycetota</taxon>
        <taxon>Actinomycetes</taxon>
        <taxon>Actinomycetales</taxon>
        <taxon>Actinomycetaceae</taxon>
        <taxon>Actinomyces</taxon>
    </lineage>
</organism>
<dbReference type="GO" id="GO:0016887">
    <property type="term" value="F:ATP hydrolysis activity"/>
    <property type="evidence" value="ECO:0007669"/>
    <property type="project" value="InterPro"/>
</dbReference>
<protein>
    <submittedName>
        <fullName evidence="4">TadA family conjugal transfer-associated ATPase</fullName>
    </submittedName>
</protein>
<dbReference type="InterPro" id="IPR027417">
    <property type="entry name" value="P-loop_NTPase"/>
</dbReference>
<feature type="domain" description="Bacterial type II secretion system protein E" evidence="3">
    <location>
        <begin position="127"/>
        <end position="345"/>
    </location>
</feature>
<gene>
    <name evidence="4" type="ORF">M3I41_00570</name>
</gene>